<dbReference type="GO" id="GO:0003677">
    <property type="term" value="F:DNA binding"/>
    <property type="evidence" value="ECO:0007669"/>
    <property type="project" value="InterPro"/>
</dbReference>
<protein>
    <submittedName>
        <fullName evidence="2">Recombinase RecT</fullName>
    </submittedName>
</protein>
<sequence>MAGTSRSTQELGNKLQNRAQQSGENKPAVTPAQTIGAYMEKMKGQIAEALPRHMSIERLSRIALTTIRTNPKLLECTTASLMGAVMQSAQLGLEPGLIGHCYIIPYGKEAQFIIGYKGMIDLARRSGHIQSIAAHVVYQNDFIELVYGLDDKLTHVPWHLRSDAFPTESGAIKGAYMVAKFKDGGHQIHYMPYSEILQHRDRSSGYKNAVKYNKTDNPWISDEPEMCKKTVIRSGWKFLPISVEISAAVTRDESVHADISTAAGDDMIIDLGKNDYSSEEENAGEMEFNGAAAGV</sequence>
<dbReference type="GO" id="GO:0006259">
    <property type="term" value="P:DNA metabolic process"/>
    <property type="evidence" value="ECO:0007669"/>
    <property type="project" value="InterPro"/>
</dbReference>
<keyword evidence="3" id="KW-1185">Reference proteome</keyword>
<dbReference type="OrthoDB" id="1045432at2"/>
<dbReference type="AlphaFoldDB" id="A0A229P501"/>
<dbReference type="Proteomes" id="UP000215145">
    <property type="component" value="Unassembled WGS sequence"/>
</dbReference>
<dbReference type="Pfam" id="PF03837">
    <property type="entry name" value="RecT"/>
    <property type="match status" value="1"/>
</dbReference>
<organism evidence="2 3">
    <name type="scientific">Paenibacillus herberti</name>
    <dbReference type="NCBI Taxonomy" id="1619309"/>
    <lineage>
        <taxon>Bacteria</taxon>
        <taxon>Bacillati</taxon>
        <taxon>Bacillota</taxon>
        <taxon>Bacilli</taxon>
        <taxon>Bacillales</taxon>
        <taxon>Paenibacillaceae</taxon>
        <taxon>Paenibacillus</taxon>
    </lineage>
</organism>
<dbReference type="EMBL" id="NMUQ01000001">
    <property type="protein sequence ID" value="OXM17343.1"/>
    <property type="molecule type" value="Genomic_DNA"/>
</dbReference>
<comment type="caution">
    <text evidence="2">The sequence shown here is derived from an EMBL/GenBank/DDBJ whole genome shotgun (WGS) entry which is preliminary data.</text>
</comment>
<accession>A0A229P501</accession>
<gene>
    <name evidence="2" type="ORF">CGZ75_12280</name>
</gene>
<feature type="region of interest" description="Disordered" evidence="1">
    <location>
        <begin position="1"/>
        <end position="31"/>
    </location>
</feature>
<dbReference type="InterPro" id="IPR004590">
    <property type="entry name" value="ssDNA_annealing_RecT"/>
</dbReference>
<evidence type="ECO:0000313" key="3">
    <source>
        <dbReference type="Proteomes" id="UP000215145"/>
    </source>
</evidence>
<dbReference type="NCBIfam" id="TIGR00616">
    <property type="entry name" value="rect"/>
    <property type="match status" value="1"/>
</dbReference>
<evidence type="ECO:0000256" key="1">
    <source>
        <dbReference type="SAM" id="MobiDB-lite"/>
    </source>
</evidence>
<dbReference type="RefSeq" id="WP_089524418.1">
    <property type="nucleotide sequence ID" value="NZ_NMUQ01000001.1"/>
</dbReference>
<reference evidence="2 3" key="1">
    <citation type="submission" date="2017-07" db="EMBL/GenBank/DDBJ databases">
        <title>Paenibacillus herberti R33 genome sequencing and assembly.</title>
        <authorList>
            <person name="Su W."/>
        </authorList>
    </citation>
    <scope>NUCLEOTIDE SEQUENCE [LARGE SCALE GENOMIC DNA]</scope>
    <source>
        <strain evidence="2 3">R33</strain>
    </source>
</reference>
<proteinExistence type="predicted"/>
<dbReference type="InterPro" id="IPR018330">
    <property type="entry name" value="RecT_fam"/>
</dbReference>
<name>A0A229P501_9BACL</name>
<feature type="compositionally biased region" description="Polar residues" evidence="1">
    <location>
        <begin position="1"/>
        <end position="24"/>
    </location>
</feature>
<evidence type="ECO:0000313" key="2">
    <source>
        <dbReference type="EMBL" id="OXM17343.1"/>
    </source>
</evidence>